<reference evidence="1" key="1">
    <citation type="submission" date="2023-05" db="EMBL/GenBank/DDBJ databases">
        <title>Cataloging the Phylogenetic Diversity of Human Bladder Bacteria.</title>
        <authorList>
            <person name="Du J."/>
        </authorList>
    </citation>
    <scope>NUCLEOTIDE SEQUENCE</scope>
    <source>
        <strain evidence="1">UMB1231</strain>
    </source>
</reference>
<evidence type="ECO:0000313" key="2">
    <source>
        <dbReference type="Proteomes" id="UP001229251"/>
    </source>
</evidence>
<dbReference type="Pfam" id="PF16938">
    <property type="entry name" value="Phage_holin_Dp1"/>
    <property type="match status" value="1"/>
</dbReference>
<organism evidence="1 2">
    <name type="scientific">Facklamia hominis</name>
    <dbReference type="NCBI Taxonomy" id="178214"/>
    <lineage>
        <taxon>Bacteria</taxon>
        <taxon>Bacillati</taxon>
        <taxon>Bacillota</taxon>
        <taxon>Bacilli</taxon>
        <taxon>Lactobacillales</taxon>
        <taxon>Aerococcaceae</taxon>
        <taxon>Facklamia</taxon>
    </lineage>
</organism>
<dbReference type="InterPro" id="IPR031612">
    <property type="entry name" value="Phage_holin_Dp1"/>
</dbReference>
<dbReference type="EMBL" id="JASOOE010000015">
    <property type="protein sequence ID" value="MDK7187799.1"/>
    <property type="molecule type" value="Genomic_DNA"/>
</dbReference>
<sequence length="61" mass="6665">MVSLIFLPALAVLTKGIGDIYHLSNIDQPVMTINVITSFLGTILQISSQNFNDKDPKLPAH</sequence>
<evidence type="ECO:0000313" key="1">
    <source>
        <dbReference type="EMBL" id="MDK7187799.1"/>
    </source>
</evidence>
<gene>
    <name evidence="1" type="ORF">QP433_07380</name>
</gene>
<accession>A0AAJ1Q6R1</accession>
<proteinExistence type="predicted"/>
<dbReference type="AlphaFoldDB" id="A0AAJ1Q6R1"/>
<name>A0AAJ1Q6R1_9LACT</name>
<protein>
    <submittedName>
        <fullName evidence="1">Phage holin</fullName>
    </submittedName>
</protein>
<dbReference type="RefSeq" id="WP_231285850.1">
    <property type="nucleotide sequence ID" value="NZ_CAUPDI010000045.1"/>
</dbReference>
<dbReference type="Proteomes" id="UP001229251">
    <property type="component" value="Unassembled WGS sequence"/>
</dbReference>
<comment type="caution">
    <text evidence="1">The sequence shown here is derived from an EMBL/GenBank/DDBJ whole genome shotgun (WGS) entry which is preliminary data.</text>
</comment>